<keyword evidence="8 14" id="KW-0249">Electron transport</keyword>
<keyword evidence="9 14" id="KW-1133">Transmembrane helix</keyword>
<keyword evidence="4 14" id="KW-0813">Transport</keyword>
<evidence type="ECO:0000313" key="16">
    <source>
        <dbReference type="Proteomes" id="UP001201812"/>
    </source>
</evidence>
<comment type="similarity">
    <text evidence="2 14">Belongs to the complex I NDUFA13 subunit family.</text>
</comment>
<proteinExistence type="inferred from homology"/>
<comment type="function">
    <text evidence="14">Complex I functions in the transfer of electrons from NADH to the respiratory chain. Accessory subunit of the mitochondrial membrane respiratory chain NADH dehydrogenase (Complex I), that is believed not to be involved in catalysis.</text>
</comment>
<evidence type="ECO:0000313" key="15">
    <source>
        <dbReference type="EMBL" id="KAI1712792.1"/>
    </source>
</evidence>
<dbReference type="GO" id="GO:0045271">
    <property type="term" value="C:respiratory chain complex I"/>
    <property type="evidence" value="ECO:0007669"/>
    <property type="project" value="UniProtKB-UniRule"/>
</dbReference>
<keyword evidence="10 14" id="KW-0496">Mitochondrion</keyword>
<evidence type="ECO:0000256" key="4">
    <source>
        <dbReference type="ARBA" id="ARBA00022448"/>
    </source>
</evidence>
<comment type="subunit">
    <text evidence="13">Complex I is composed of 45 different subunits. Interacts with CARD15, but not with CARD4. Interacts with STAT3, but not with STAT1, STAT2 and STAT5A. Interacts with OLFM4.</text>
</comment>
<evidence type="ECO:0000256" key="10">
    <source>
        <dbReference type="ARBA" id="ARBA00023128"/>
    </source>
</evidence>
<keyword evidence="11 14" id="KW-0472">Membrane</keyword>
<comment type="subcellular location">
    <subcellularLocation>
        <location evidence="1 14">Mitochondrion inner membrane</location>
        <topology evidence="1 14">Single-pass membrane protein</topology>
        <orientation evidence="1 14">Matrix side</orientation>
    </subcellularLocation>
</comment>
<evidence type="ECO:0000256" key="3">
    <source>
        <dbReference type="ARBA" id="ARBA00018192"/>
    </source>
</evidence>
<evidence type="ECO:0000256" key="9">
    <source>
        <dbReference type="ARBA" id="ARBA00022989"/>
    </source>
</evidence>
<dbReference type="EMBL" id="JAKKPZ010000017">
    <property type="protein sequence ID" value="KAI1712792.1"/>
    <property type="molecule type" value="Genomic_DNA"/>
</dbReference>
<feature type="transmembrane region" description="Helical" evidence="14">
    <location>
        <begin position="71"/>
        <end position="87"/>
    </location>
</feature>
<comment type="caution">
    <text evidence="15">The sequence shown here is derived from an EMBL/GenBank/DDBJ whole genome shotgun (WGS) entry which is preliminary data.</text>
</comment>
<evidence type="ECO:0000256" key="1">
    <source>
        <dbReference type="ARBA" id="ARBA00004298"/>
    </source>
</evidence>
<keyword evidence="16" id="KW-1185">Reference proteome</keyword>
<dbReference type="Pfam" id="PF06212">
    <property type="entry name" value="GRIM-19"/>
    <property type="match status" value="1"/>
</dbReference>
<organism evidence="15 16">
    <name type="scientific">Ditylenchus destructor</name>
    <dbReference type="NCBI Taxonomy" id="166010"/>
    <lineage>
        <taxon>Eukaryota</taxon>
        <taxon>Metazoa</taxon>
        <taxon>Ecdysozoa</taxon>
        <taxon>Nematoda</taxon>
        <taxon>Chromadorea</taxon>
        <taxon>Rhabditida</taxon>
        <taxon>Tylenchina</taxon>
        <taxon>Tylenchomorpha</taxon>
        <taxon>Sphaerularioidea</taxon>
        <taxon>Anguinidae</taxon>
        <taxon>Anguininae</taxon>
        <taxon>Ditylenchus</taxon>
    </lineage>
</organism>
<dbReference type="InterPro" id="IPR009346">
    <property type="entry name" value="GRIM-19"/>
</dbReference>
<keyword evidence="5 14" id="KW-0679">Respiratory chain</keyword>
<keyword evidence="7 14" id="KW-0999">Mitochondrion inner membrane</keyword>
<evidence type="ECO:0000256" key="6">
    <source>
        <dbReference type="ARBA" id="ARBA00022692"/>
    </source>
</evidence>
<dbReference type="PANTHER" id="PTHR12966:SF0">
    <property type="entry name" value="NADH DEHYDROGENASE [UBIQUINONE] 1 ALPHA SUBCOMPLEX SUBUNIT 13"/>
    <property type="match status" value="1"/>
</dbReference>
<dbReference type="PANTHER" id="PTHR12966">
    <property type="entry name" value="NADH DEHYDROGENASE UBIQUINONE 1 ALPHA SUBCOMPLEX SUBUNIT 13"/>
    <property type="match status" value="1"/>
</dbReference>
<evidence type="ECO:0000256" key="12">
    <source>
        <dbReference type="ARBA" id="ARBA00045908"/>
    </source>
</evidence>
<dbReference type="GO" id="GO:0005743">
    <property type="term" value="C:mitochondrial inner membrane"/>
    <property type="evidence" value="ECO:0007669"/>
    <property type="project" value="UniProtKB-SubCell"/>
</dbReference>
<evidence type="ECO:0000256" key="14">
    <source>
        <dbReference type="RuleBase" id="RU368034"/>
    </source>
</evidence>
<keyword evidence="6 14" id="KW-0812">Transmembrane</keyword>
<reference evidence="15" key="1">
    <citation type="submission" date="2022-01" db="EMBL/GenBank/DDBJ databases">
        <title>Genome Sequence Resource for Two Populations of Ditylenchus destructor, the Migratory Endoparasitic Phytonematode.</title>
        <authorList>
            <person name="Zhang H."/>
            <person name="Lin R."/>
            <person name="Xie B."/>
        </authorList>
    </citation>
    <scope>NUCLEOTIDE SEQUENCE</scope>
    <source>
        <strain evidence="15">BazhouSP</strain>
    </source>
</reference>
<evidence type="ECO:0000256" key="8">
    <source>
        <dbReference type="ARBA" id="ARBA00022982"/>
    </source>
</evidence>
<evidence type="ECO:0000256" key="2">
    <source>
        <dbReference type="ARBA" id="ARBA00007312"/>
    </source>
</evidence>
<sequence>MHSNNDDNNREIHMTADILAAYRVAGQKSAVNGWSVFEMPVRQDMPPPGGYDNFNFHRTFAKASWWWRPKIVVPVTIGLYVYGYYAYRMWNKHAMSEKFEDTDIFNAMDPFLSAERDRYWLKLLKKNLELENEVMKDVPGWKAGTWYGEPVFFTLGDKWWDPNYFEVYTHSRNIDRKQEYSWKARDQYRLPRWYDQYLPEKIVEMIR</sequence>
<gene>
    <name evidence="15" type="ORF">DdX_09419</name>
</gene>
<evidence type="ECO:0000256" key="11">
    <source>
        <dbReference type="ARBA" id="ARBA00023136"/>
    </source>
</evidence>
<dbReference type="Proteomes" id="UP001201812">
    <property type="component" value="Unassembled WGS sequence"/>
</dbReference>
<evidence type="ECO:0000256" key="13">
    <source>
        <dbReference type="ARBA" id="ARBA00046797"/>
    </source>
</evidence>
<name>A0AAD4N3U7_9BILA</name>
<accession>A0AAD4N3U7</accession>
<evidence type="ECO:0000256" key="5">
    <source>
        <dbReference type="ARBA" id="ARBA00022660"/>
    </source>
</evidence>
<comment type="function">
    <text evidence="12">Accessory subunit of the mitochondrial membrane respiratory chain NADH dehydrogenase (Complex I), that is believed not to be involved in catalysis. Complex I functions in the transfer of electrons from NADH to the respiratory chain. The immediate electron acceptor for the enzyme is believed to be ubiquinone. Involved in the interferon/all-trans-retinoic acid (IFN/RA) induced cell death. This apoptotic activity is inhibited by interaction with viral IRF1. Prevents the transactivation of STAT3 target genes. May play a role in CARD15-mediated innate mucosal responses and serve to regulate intestinal epithelial cell responses to microbes.</text>
</comment>
<dbReference type="AlphaFoldDB" id="A0AAD4N3U7"/>
<evidence type="ECO:0000256" key="7">
    <source>
        <dbReference type="ARBA" id="ARBA00022792"/>
    </source>
</evidence>
<protein>
    <recommendedName>
        <fullName evidence="3 14">NADH dehydrogenase [ubiquinone] 1 alpha subcomplex subunit 13</fullName>
    </recommendedName>
</protein>